<evidence type="ECO:0000313" key="2">
    <source>
        <dbReference type="EMBL" id="CEM37740.1"/>
    </source>
</evidence>
<dbReference type="EMBL" id="CDMZ01001801">
    <property type="protein sequence ID" value="CEM37740.1"/>
    <property type="molecule type" value="Genomic_DNA"/>
</dbReference>
<reference evidence="2" key="1">
    <citation type="submission" date="2014-11" db="EMBL/GenBank/DDBJ databases">
        <authorList>
            <person name="Otto D Thomas"/>
            <person name="Naeem Raeece"/>
        </authorList>
    </citation>
    <scope>NUCLEOTIDE SEQUENCE</scope>
</reference>
<evidence type="ECO:0000256" key="1">
    <source>
        <dbReference type="SAM" id="MobiDB-lite"/>
    </source>
</evidence>
<accession>A0A0G4H261</accession>
<dbReference type="PhylomeDB" id="A0A0G4H261"/>
<feature type="region of interest" description="Disordered" evidence="1">
    <location>
        <begin position="34"/>
        <end position="65"/>
    </location>
</feature>
<organism evidence="2">
    <name type="scientific">Chromera velia CCMP2878</name>
    <dbReference type="NCBI Taxonomy" id="1169474"/>
    <lineage>
        <taxon>Eukaryota</taxon>
        <taxon>Sar</taxon>
        <taxon>Alveolata</taxon>
        <taxon>Colpodellida</taxon>
        <taxon>Chromeraceae</taxon>
        <taxon>Chromera</taxon>
    </lineage>
</organism>
<dbReference type="AlphaFoldDB" id="A0A0G4H261"/>
<dbReference type="VEuPathDB" id="CryptoDB:Cvel_24399"/>
<gene>
    <name evidence="2" type="ORF">Cvel_24399</name>
</gene>
<proteinExistence type="predicted"/>
<sequence length="395" mass="44924">MTAAAEVVEGLNELLFLSDDSVSRGLDNPTAALHLGQSSLTKQTGDMTPRSPVSSAFQEETETKAESSWKFDPVLAVPPADREKKIELIPTRPHKSARGPIGTWTEELGLPVITGDATVMPSPIKQLQQTKEEIMLCEYVSQESESLLQRKLPYLTNRGGVYRLFADEQPDWHTSMSKLDLTEKEAVINSLRSKMPSYTAAEPVNFEVDHLLNALDRDNGLPLALLPLKDLLTLNGGVFSNAHGHPNIVYIPTSMQSHTWKSINNRDTYVDPWEFWRITRCTAGEKKIWIQDNRLETIGKDFEDELRGRIEKTLSFLLHPLKVNSDDLRYTSSLCDLLPFLKKNAEIRQLLQNLYTHQVCKLTEEKRDRKEWRNQNVHGLERPDIARLPSRRPYG</sequence>
<feature type="compositionally biased region" description="Polar residues" evidence="1">
    <location>
        <begin position="36"/>
        <end position="58"/>
    </location>
</feature>
<protein>
    <submittedName>
        <fullName evidence="2">Uncharacterized protein</fullName>
    </submittedName>
</protein>
<name>A0A0G4H261_9ALVE</name>